<evidence type="ECO:0000256" key="5">
    <source>
        <dbReference type="ARBA" id="ARBA00022723"/>
    </source>
</evidence>
<dbReference type="PANTHER" id="PTHR46300">
    <property type="entry name" value="P450, PUTATIVE (EUROFUNG)-RELATED-RELATED"/>
    <property type="match status" value="1"/>
</dbReference>
<organism evidence="11 12">
    <name type="scientific">Mycena pura</name>
    <dbReference type="NCBI Taxonomy" id="153505"/>
    <lineage>
        <taxon>Eukaryota</taxon>
        <taxon>Fungi</taxon>
        <taxon>Dikarya</taxon>
        <taxon>Basidiomycota</taxon>
        <taxon>Agaricomycotina</taxon>
        <taxon>Agaricomycetes</taxon>
        <taxon>Agaricomycetidae</taxon>
        <taxon>Agaricales</taxon>
        <taxon>Marasmiineae</taxon>
        <taxon>Mycenaceae</taxon>
        <taxon>Mycena</taxon>
    </lineage>
</organism>
<dbReference type="InterPro" id="IPR017972">
    <property type="entry name" value="Cyt_P450_CS"/>
</dbReference>
<dbReference type="InterPro" id="IPR002401">
    <property type="entry name" value="Cyt_P450_E_grp-I"/>
</dbReference>
<dbReference type="PROSITE" id="PS00086">
    <property type="entry name" value="CYTOCHROME_P450"/>
    <property type="match status" value="1"/>
</dbReference>
<evidence type="ECO:0000256" key="8">
    <source>
        <dbReference type="ARBA" id="ARBA00023033"/>
    </source>
</evidence>
<dbReference type="CDD" id="cd11065">
    <property type="entry name" value="CYP64-like"/>
    <property type="match status" value="1"/>
</dbReference>
<dbReference type="GO" id="GO:0016705">
    <property type="term" value="F:oxidoreductase activity, acting on paired donors, with incorporation or reduction of molecular oxygen"/>
    <property type="evidence" value="ECO:0007669"/>
    <property type="project" value="InterPro"/>
</dbReference>
<dbReference type="Gene3D" id="1.10.630.10">
    <property type="entry name" value="Cytochrome P450"/>
    <property type="match status" value="1"/>
</dbReference>
<comment type="caution">
    <text evidence="11">The sequence shown here is derived from an EMBL/GenBank/DDBJ whole genome shotgun (WGS) entry which is preliminary data.</text>
</comment>
<name>A0AAD6YLI5_9AGAR</name>
<keyword evidence="4 9" id="KW-0349">Heme</keyword>
<evidence type="ECO:0000256" key="6">
    <source>
        <dbReference type="ARBA" id="ARBA00023002"/>
    </source>
</evidence>
<dbReference type="EMBL" id="JARJCW010000006">
    <property type="protein sequence ID" value="KAJ7223139.1"/>
    <property type="molecule type" value="Genomic_DNA"/>
</dbReference>
<accession>A0AAD6YLI5</accession>
<keyword evidence="7 9" id="KW-0408">Iron</keyword>
<dbReference type="Pfam" id="PF00067">
    <property type="entry name" value="p450"/>
    <property type="match status" value="1"/>
</dbReference>
<comment type="cofactor">
    <cofactor evidence="1 9">
        <name>heme</name>
        <dbReference type="ChEBI" id="CHEBI:30413"/>
    </cofactor>
</comment>
<feature type="binding site" description="axial binding residue" evidence="9">
    <location>
        <position position="434"/>
    </location>
    <ligand>
        <name>heme</name>
        <dbReference type="ChEBI" id="CHEBI:30413"/>
    </ligand>
    <ligandPart>
        <name>Fe</name>
        <dbReference type="ChEBI" id="CHEBI:18248"/>
    </ligandPart>
</feature>
<keyword evidence="8 10" id="KW-0503">Monooxygenase</keyword>
<dbReference type="SUPFAM" id="SSF48264">
    <property type="entry name" value="Cytochrome P450"/>
    <property type="match status" value="1"/>
</dbReference>
<proteinExistence type="inferred from homology"/>
<dbReference type="GO" id="GO:0004497">
    <property type="term" value="F:monooxygenase activity"/>
    <property type="evidence" value="ECO:0007669"/>
    <property type="project" value="UniProtKB-KW"/>
</dbReference>
<reference evidence="11" key="1">
    <citation type="submission" date="2023-03" db="EMBL/GenBank/DDBJ databases">
        <title>Massive genome expansion in bonnet fungi (Mycena s.s.) driven by repeated elements and novel gene families across ecological guilds.</title>
        <authorList>
            <consortium name="Lawrence Berkeley National Laboratory"/>
            <person name="Harder C.B."/>
            <person name="Miyauchi S."/>
            <person name="Viragh M."/>
            <person name="Kuo A."/>
            <person name="Thoen E."/>
            <person name="Andreopoulos B."/>
            <person name="Lu D."/>
            <person name="Skrede I."/>
            <person name="Drula E."/>
            <person name="Henrissat B."/>
            <person name="Morin E."/>
            <person name="Kohler A."/>
            <person name="Barry K."/>
            <person name="LaButti K."/>
            <person name="Morin E."/>
            <person name="Salamov A."/>
            <person name="Lipzen A."/>
            <person name="Mereny Z."/>
            <person name="Hegedus B."/>
            <person name="Baldrian P."/>
            <person name="Stursova M."/>
            <person name="Weitz H."/>
            <person name="Taylor A."/>
            <person name="Grigoriev I.V."/>
            <person name="Nagy L.G."/>
            <person name="Martin F."/>
            <person name="Kauserud H."/>
        </authorList>
    </citation>
    <scope>NUCLEOTIDE SEQUENCE</scope>
    <source>
        <strain evidence="11">9144</strain>
    </source>
</reference>
<dbReference type="Proteomes" id="UP001219525">
    <property type="component" value="Unassembled WGS sequence"/>
</dbReference>
<dbReference type="GO" id="GO:0020037">
    <property type="term" value="F:heme binding"/>
    <property type="evidence" value="ECO:0007669"/>
    <property type="project" value="InterPro"/>
</dbReference>
<dbReference type="InterPro" id="IPR036396">
    <property type="entry name" value="Cyt_P450_sf"/>
</dbReference>
<evidence type="ECO:0000256" key="9">
    <source>
        <dbReference type="PIRSR" id="PIRSR602401-1"/>
    </source>
</evidence>
<evidence type="ECO:0000313" key="11">
    <source>
        <dbReference type="EMBL" id="KAJ7223139.1"/>
    </source>
</evidence>
<keyword evidence="5 9" id="KW-0479">Metal-binding</keyword>
<evidence type="ECO:0000256" key="1">
    <source>
        <dbReference type="ARBA" id="ARBA00001971"/>
    </source>
</evidence>
<dbReference type="InterPro" id="IPR050364">
    <property type="entry name" value="Cytochrome_P450_fung"/>
</dbReference>
<protein>
    <submittedName>
        <fullName evidence="11">Cytochrome P450</fullName>
    </submittedName>
</protein>
<sequence length="504" mass="56189">MLSLAEILVGSAVSALSLYLFFELNSRGRHYAPGPRGYPIIGNILDVSPLGPWIKFTEYKARYGNLIFFYGLGNNVLVLNSLKAMNDLLDKQGGTFSHRPAFTVVGELMGLGQSMALLEYGNEWRTQRKLAHMALSPTAVKKYYVVQEDLAVLLCKGLLITPKRFFDHVRLVSSRIILSITYGLTIEAADDEYITHADDTMRMIGKATVPGAFLCDLVPILKYLPSWVPFRRRAEAGKELIERLVSKPFNHVVKEMAQGNAPPSLLQDLFLANSGGELGHQLKWSTGSMYGGALFSGLSNFATILTFIMAMALYPETQRLAQAEIDKIVGTERLPMITDMPNLPYVNAVVKETMRWHPALPLGIARRTSEDSFYEGYFIPKNTVVMPNVWCISAVAFEPNDKYDPQKFIPERFINDSDTPNPASWAFGFGRRICPGKHLAENSVFIQIASILAMFDISPPQKGELKPEFGLNLVSYPAEFDCTILPRSEVKAEILLSRASECKL</sequence>
<evidence type="ECO:0000313" key="12">
    <source>
        <dbReference type="Proteomes" id="UP001219525"/>
    </source>
</evidence>
<evidence type="ECO:0000256" key="4">
    <source>
        <dbReference type="ARBA" id="ARBA00022617"/>
    </source>
</evidence>
<evidence type="ECO:0000256" key="3">
    <source>
        <dbReference type="ARBA" id="ARBA00010617"/>
    </source>
</evidence>
<dbReference type="PRINTS" id="PR00385">
    <property type="entry name" value="P450"/>
</dbReference>
<evidence type="ECO:0000256" key="2">
    <source>
        <dbReference type="ARBA" id="ARBA00005179"/>
    </source>
</evidence>
<comment type="pathway">
    <text evidence="2">Secondary metabolite biosynthesis.</text>
</comment>
<evidence type="ECO:0000256" key="7">
    <source>
        <dbReference type="ARBA" id="ARBA00023004"/>
    </source>
</evidence>
<dbReference type="InterPro" id="IPR001128">
    <property type="entry name" value="Cyt_P450"/>
</dbReference>
<dbReference type="AlphaFoldDB" id="A0AAD6YLI5"/>
<gene>
    <name evidence="11" type="ORF">GGX14DRAFT_352313</name>
</gene>
<comment type="similarity">
    <text evidence="3 10">Belongs to the cytochrome P450 family.</text>
</comment>
<dbReference type="GO" id="GO:0005506">
    <property type="term" value="F:iron ion binding"/>
    <property type="evidence" value="ECO:0007669"/>
    <property type="project" value="InterPro"/>
</dbReference>
<evidence type="ECO:0000256" key="10">
    <source>
        <dbReference type="RuleBase" id="RU000461"/>
    </source>
</evidence>
<keyword evidence="12" id="KW-1185">Reference proteome</keyword>
<dbReference type="PANTHER" id="PTHR46300:SF7">
    <property type="entry name" value="P450, PUTATIVE (EUROFUNG)-RELATED"/>
    <property type="match status" value="1"/>
</dbReference>
<keyword evidence="6 10" id="KW-0560">Oxidoreductase</keyword>
<dbReference type="PRINTS" id="PR00463">
    <property type="entry name" value="EP450I"/>
</dbReference>